<feature type="chain" id="PRO_5046833645" evidence="2">
    <location>
        <begin position="20"/>
        <end position="485"/>
    </location>
</feature>
<protein>
    <submittedName>
        <fullName evidence="3">PorP/SprF family type IX secretion system membrane protein</fullName>
    </submittedName>
</protein>
<dbReference type="EMBL" id="JBHUHU010000001">
    <property type="protein sequence ID" value="MFD2098404.1"/>
    <property type="molecule type" value="Genomic_DNA"/>
</dbReference>
<keyword evidence="1" id="KW-0175">Coiled coil</keyword>
<evidence type="ECO:0000256" key="2">
    <source>
        <dbReference type="SAM" id="SignalP"/>
    </source>
</evidence>
<keyword evidence="4" id="KW-1185">Reference proteome</keyword>
<evidence type="ECO:0000313" key="4">
    <source>
        <dbReference type="Proteomes" id="UP001597342"/>
    </source>
</evidence>
<gene>
    <name evidence="3" type="ORF">ACFSJE_01370</name>
</gene>
<comment type="caution">
    <text evidence="3">The sequence shown here is derived from an EMBL/GenBank/DDBJ whole genome shotgun (WGS) entry which is preliminary data.</text>
</comment>
<feature type="coiled-coil region" evidence="1">
    <location>
        <begin position="315"/>
        <end position="387"/>
    </location>
</feature>
<dbReference type="Pfam" id="PF11751">
    <property type="entry name" value="PorP_SprF"/>
    <property type="match status" value="1"/>
</dbReference>
<feature type="signal peptide" evidence="2">
    <location>
        <begin position="1"/>
        <end position="19"/>
    </location>
</feature>
<accession>A0ABW4XWW8</accession>
<name>A0ABW4XWW8_9FLAO</name>
<dbReference type="NCBIfam" id="TIGR03519">
    <property type="entry name" value="T9SS_PorP_fam"/>
    <property type="match status" value="1"/>
</dbReference>
<proteinExistence type="predicted"/>
<reference evidence="4" key="1">
    <citation type="journal article" date="2019" name="Int. J. Syst. Evol. Microbiol.">
        <title>The Global Catalogue of Microorganisms (GCM) 10K type strain sequencing project: providing services to taxonomists for standard genome sequencing and annotation.</title>
        <authorList>
            <consortium name="The Broad Institute Genomics Platform"/>
            <consortium name="The Broad Institute Genome Sequencing Center for Infectious Disease"/>
            <person name="Wu L."/>
            <person name="Ma J."/>
        </authorList>
    </citation>
    <scope>NUCLEOTIDE SEQUENCE [LARGE SCALE GENOMIC DNA]</scope>
    <source>
        <strain evidence="4">JCM 3389</strain>
    </source>
</reference>
<dbReference type="Proteomes" id="UP001597342">
    <property type="component" value="Unassembled WGS sequence"/>
</dbReference>
<organism evidence="3 4">
    <name type="scientific">Flagellimonas iocasae</name>
    <dbReference type="NCBI Taxonomy" id="2055905"/>
    <lineage>
        <taxon>Bacteria</taxon>
        <taxon>Pseudomonadati</taxon>
        <taxon>Bacteroidota</taxon>
        <taxon>Flavobacteriia</taxon>
        <taxon>Flavobacteriales</taxon>
        <taxon>Flavobacteriaceae</taxon>
        <taxon>Flagellimonas</taxon>
    </lineage>
</organism>
<keyword evidence="2" id="KW-0732">Signal</keyword>
<dbReference type="InterPro" id="IPR019861">
    <property type="entry name" value="PorP/SprF_Bacteroidetes"/>
</dbReference>
<evidence type="ECO:0000313" key="3">
    <source>
        <dbReference type="EMBL" id="MFD2098404.1"/>
    </source>
</evidence>
<sequence length="485" mass="55127">MLRFLVCFLLGFLSVVGWSQEPSLPPDFRQHTLTQFNANLLNATYASDWNSPNSFSIWTRWQWQSVDGDPTTIFANYSHQINTNSTVAMGFLQHNTGIFLNTGANLTYVHTFSLDEGVELLAGMNLFAFQNTLADDRFVPDQDIDLPELQSSKDFILQFSPALRLKVNQFSVGLAFENGIGFNLSDSGDSLENFKIVTGTLSNDFNVNLFPTWGTSFVRPVVYVKSIPDMDTQFGLNTLFSTPKFWLQGGYNSFYGPSGGVGVTIADVFSIGGLMEFGTDAELSDEDTTIELVASYRFGKADDRKKVVGFDVEKDDALARERMAEEERLQELREQALKEEAQKDEEAQQRLLMEEQRVKDSIAQAQLAALQLKEQQEKDSIARLQTQKVELRPNERYEEVTGEEGLEPGFYLIANVFGTKKYYESFMLSLKARGLTPGSFYRNKNKFNYVYLQRYDTMDEARKGRDSQYGGKYTEKTWIFRVRGN</sequence>
<dbReference type="RefSeq" id="WP_379829181.1">
    <property type="nucleotide sequence ID" value="NZ_JBHUHU010000001.1"/>
</dbReference>
<evidence type="ECO:0000256" key="1">
    <source>
        <dbReference type="SAM" id="Coils"/>
    </source>
</evidence>